<reference evidence="1" key="1">
    <citation type="submission" date="2019-06" db="EMBL/GenBank/DDBJ databases">
        <authorList>
            <person name="Le Quere A."/>
            <person name="Colella S."/>
        </authorList>
    </citation>
    <scope>NUCLEOTIDE SEQUENCE</scope>
    <source>
        <strain evidence="1">EmedicaeMD41</strain>
    </source>
</reference>
<organism evidence="1">
    <name type="scientific">Sinorhizobium medicae</name>
    <dbReference type="NCBI Taxonomy" id="110321"/>
    <lineage>
        <taxon>Bacteria</taxon>
        <taxon>Pseudomonadati</taxon>
        <taxon>Pseudomonadota</taxon>
        <taxon>Alphaproteobacteria</taxon>
        <taxon>Hyphomicrobiales</taxon>
        <taxon>Rhizobiaceae</taxon>
        <taxon>Sinorhizobium/Ensifer group</taxon>
        <taxon>Sinorhizobium</taxon>
    </lineage>
</organism>
<proteinExistence type="predicted"/>
<gene>
    <name evidence="1" type="ORF">EMEDMD4_160070</name>
</gene>
<dbReference type="EMBL" id="CABFNB010000068">
    <property type="protein sequence ID" value="VTZ60489.1"/>
    <property type="molecule type" value="Genomic_DNA"/>
</dbReference>
<accession>A0A508WUM2</accession>
<dbReference type="Proteomes" id="UP000507954">
    <property type="component" value="Unassembled WGS sequence"/>
</dbReference>
<sequence>MFRMILNEASRITKLWIYITHIVLRFMNENSMVIGHSSDFLFSVPTILGSAPEFLECTKK</sequence>
<dbReference type="AlphaFoldDB" id="A0A508WUM2"/>
<name>A0A508WUM2_9HYPH</name>
<protein>
    <submittedName>
        <fullName evidence="1">Uncharacterized protein</fullName>
    </submittedName>
</protein>
<evidence type="ECO:0000313" key="1">
    <source>
        <dbReference type="EMBL" id="VTZ60489.1"/>
    </source>
</evidence>